<reference evidence="3 4" key="1">
    <citation type="submission" date="2024-06" db="EMBL/GenBank/DDBJ databases">
        <authorList>
            <person name="Kaempfer P."/>
            <person name="Viver T."/>
        </authorList>
    </citation>
    <scope>NUCLEOTIDE SEQUENCE [LARGE SCALE GENOMIC DNA]</scope>
    <source>
        <strain evidence="3 4">ST-119</strain>
    </source>
</reference>
<dbReference type="Proteomes" id="UP001629156">
    <property type="component" value="Unassembled WGS sequence"/>
</dbReference>
<dbReference type="EMBL" id="JBELPZ010000002">
    <property type="protein sequence ID" value="MFL9843615.1"/>
    <property type="molecule type" value="Genomic_DNA"/>
</dbReference>
<dbReference type="RefSeq" id="WP_408083869.1">
    <property type="nucleotide sequence ID" value="NZ_JBELPZ010000002.1"/>
</dbReference>
<feature type="region of interest" description="Disordered" evidence="1">
    <location>
        <begin position="29"/>
        <end position="59"/>
    </location>
</feature>
<dbReference type="Gene3D" id="2.40.360.20">
    <property type="match status" value="1"/>
</dbReference>
<accession>A0ABW8YWR7</accession>
<protein>
    <recommendedName>
        <fullName evidence="5">Lipoprotein</fullName>
    </recommendedName>
</protein>
<evidence type="ECO:0000313" key="4">
    <source>
        <dbReference type="Proteomes" id="UP001629156"/>
    </source>
</evidence>
<feature type="signal peptide" evidence="2">
    <location>
        <begin position="1"/>
        <end position="19"/>
    </location>
</feature>
<evidence type="ECO:0000313" key="3">
    <source>
        <dbReference type="EMBL" id="MFL9843615.1"/>
    </source>
</evidence>
<gene>
    <name evidence="3" type="ORF">ABS766_04205</name>
</gene>
<name>A0ABW8YWR7_9FLAO</name>
<evidence type="ECO:0000256" key="1">
    <source>
        <dbReference type="SAM" id="MobiDB-lite"/>
    </source>
</evidence>
<feature type="chain" id="PRO_5046049197" description="Lipoprotein" evidence="2">
    <location>
        <begin position="20"/>
        <end position="269"/>
    </location>
</feature>
<sequence length="269" mass="29712">MRKTLLVKAFVALFFISLASCDTEPVDPVLNDYDDSAENPGEGSSDVDDNDGDSGSSEGDYWPMAINNEWVFESTAQENVQPMKIIGTEVIGGKTYYRVDDYFSVAGTDEYTEFTGTTTVYLRKEGGSYYQRISVSVPDAEGMSTTVTPYEYICFKDNLEVNEGWTDTATQTSTYTMDGGDFDFPAIEIDLNLSFQGVILEKGITLTVNGVTYQNVIKEKLIQTITMQGMSAGSITTYIWFAKDVGPIKSETNEDSYDATVTLTSYTLN</sequence>
<keyword evidence="4" id="KW-1185">Reference proteome</keyword>
<evidence type="ECO:0008006" key="5">
    <source>
        <dbReference type="Google" id="ProtNLM"/>
    </source>
</evidence>
<proteinExistence type="predicted"/>
<comment type="caution">
    <text evidence="3">The sequence shown here is derived from an EMBL/GenBank/DDBJ whole genome shotgun (WGS) entry which is preliminary data.</text>
</comment>
<dbReference type="PROSITE" id="PS51257">
    <property type="entry name" value="PROKAR_LIPOPROTEIN"/>
    <property type="match status" value="1"/>
</dbReference>
<evidence type="ECO:0000256" key="2">
    <source>
        <dbReference type="SAM" id="SignalP"/>
    </source>
</evidence>
<keyword evidence="2" id="KW-0732">Signal</keyword>
<organism evidence="3 4">
    <name type="scientific">Flavobacterium rhizosphaerae</name>
    <dbReference type="NCBI Taxonomy" id="3163298"/>
    <lineage>
        <taxon>Bacteria</taxon>
        <taxon>Pseudomonadati</taxon>
        <taxon>Bacteroidota</taxon>
        <taxon>Flavobacteriia</taxon>
        <taxon>Flavobacteriales</taxon>
        <taxon>Flavobacteriaceae</taxon>
        <taxon>Flavobacterium</taxon>
    </lineage>
</organism>